<keyword evidence="1" id="KW-0472">Membrane</keyword>
<protein>
    <submittedName>
        <fullName evidence="2">Uncharacterized protein</fullName>
    </submittedName>
</protein>
<keyword evidence="3" id="KW-1185">Reference proteome</keyword>
<dbReference type="AlphaFoldDB" id="A0A8E2F321"/>
<keyword evidence="1" id="KW-1133">Transmembrane helix</keyword>
<dbReference type="Proteomes" id="UP000250140">
    <property type="component" value="Unassembled WGS sequence"/>
</dbReference>
<gene>
    <name evidence="2" type="ORF">AOQ84DRAFT_439225</name>
</gene>
<sequence>MDHTWIPDFDSHEKFTASENYKTFNNEELPHLKIEQVFGFEYGAQLVDLEVAFDNAKFRTTLHSKEMLQTNGLKHVLGHIEGFNFNIPSDPALAMAYREGFAACGFLLQHIHKGDVKRAYSSGKLRGMTSLQGWSGVVAVGTFGAILAAKSFMEGKY</sequence>
<name>A0A8E2F321_9PEZI</name>
<evidence type="ECO:0000256" key="1">
    <source>
        <dbReference type="SAM" id="Phobius"/>
    </source>
</evidence>
<accession>A0A8E2F321</accession>
<evidence type="ECO:0000313" key="2">
    <source>
        <dbReference type="EMBL" id="OCL09028.1"/>
    </source>
</evidence>
<evidence type="ECO:0000313" key="3">
    <source>
        <dbReference type="Proteomes" id="UP000250140"/>
    </source>
</evidence>
<keyword evidence="1" id="KW-0812">Transmembrane</keyword>
<organism evidence="2 3">
    <name type="scientific">Glonium stellatum</name>
    <dbReference type="NCBI Taxonomy" id="574774"/>
    <lineage>
        <taxon>Eukaryota</taxon>
        <taxon>Fungi</taxon>
        <taxon>Dikarya</taxon>
        <taxon>Ascomycota</taxon>
        <taxon>Pezizomycotina</taxon>
        <taxon>Dothideomycetes</taxon>
        <taxon>Pleosporomycetidae</taxon>
        <taxon>Gloniales</taxon>
        <taxon>Gloniaceae</taxon>
        <taxon>Glonium</taxon>
    </lineage>
</organism>
<proteinExistence type="predicted"/>
<dbReference type="EMBL" id="KV749534">
    <property type="protein sequence ID" value="OCL09028.1"/>
    <property type="molecule type" value="Genomic_DNA"/>
</dbReference>
<reference evidence="2 3" key="1">
    <citation type="journal article" date="2016" name="Nat. Commun.">
        <title>Ectomycorrhizal ecology is imprinted in the genome of the dominant symbiotic fungus Cenococcum geophilum.</title>
        <authorList>
            <consortium name="DOE Joint Genome Institute"/>
            <person name="Peter M."/>
            <person name="Kohler A."/>
            <person name="Ohm R.A."/>
            <person name="Kuo A."/>
            <person name="Krutzmann J."/>
            <person name="Morin E."/>
            <person name="Arend M."/>
            <person name="Barry K.W."/>
            <person name="Binder M."/>
            <person name="Choi C."/>
            <person name="Clum A."/>
            <person name="Copeland A."/>
            <person name="Grisel N."/>
            <person name="Haridas S."/>
            <person name="Kipfer T."/>
            <person name="LaButti K."/>
            <person name="Lindquist E."/>
            <person name="Lipzen A."/>
            <person name="Maire R."/>
            <person name="Meier B."/>
            <person name="Mihaltcheva S."/>
            <person name="Molinier V."/>
            <person name="Murat C."/>
            <person name="Poggeler S."/>
            <person name="Quandt C.A."/>
            <person name="Sperisen C."/>
            <person name="Tritt A."/>
            <person name="Tisserant E."/>
            <person name="Crous P.W."/>
            <person name="Henrissat B."/>
            <person name="Nehls U."/>
            <person name="Egli S."/>
            <person name="Spatafora J.W."/>
            <person name="Grigoriev I.V."/>
            <person name="Martin F.M."/>
        </authorList>
    </citation>
    <scope>NUCLEOTIDE SEQUENCE [LARGE SCALE GENOMIC DNA]</scope>
    <source>
        <strain evidence="2 3">CBS 207.34</strain>
    </source>
</reference>
<feature type="transmembrane region" description="Helical" evidence="1">
    <location>
        <begin position="134"/>
        <end position="153"/>
    </location>
</feature>